<keyword evidence="1" id="KW-0812">Transmembrane</keyword>
<feature type="transmembrane region" description="Helical" evidence="1">
    <location>
        <begin position="29"/>
        <end position="49"/>
    </location>
</feature>
<protein>
    <submittedName>
        <fullName evidence="2">Uncharacterized protein</fullName>
    </submittedName>
</protein>
<evidence type="ECO:0000256" key="1">
    <source>
        <dbReference type="SAM" id="Phobius"/>
    </source>
</evidence>
<reference evidence="2 3" key="1">
    <citation type="journal article" date="2018" name="Science">
        <title>The opium poppy genome and morphinan production.</title>
        <authorList>
            <person name="Guo L."/>
            <person name="Winzer T."/>
            <person name="Yang X."/>
            <person name="Li Y."/>
            <person name="Ning Z."/>
            <person name="He Z."/>
            <person name="Teodor R."/>
            <person name="Lu Y."/>
            <person name="Bowser T.A."/>
            <person name="Graham I.A."/>
            <person name="Ye K."/>
        </authorList>
    </citation>
    <scope>NUCLEOTIDE SEQUENCE [LARGE SCALE GENOMIC DNA]</scope>
    <source>
        <strain evidence="3">cv. HN1</strain>
        <tissue evidence="2">Leaves</tissue>
    </source>
</reference>
<dbReference type="Gramene" id="RZC49640">
    <property type="protein sequence ID" value="RZC49640"/>
    <property type="gene ID" value="C5167_018072"/>
</dbReference>
<evidence type="ECO:0000313" key="2">
    <source>
        <dbReference type="EMBL" id="RZC49640.1"/>
    </source>
</evidence>
<gene>
    <name evidence="2" type="ORF">C5167_018072</name>
</gene>
<organism evidence="2 3">
    <name type="scientific">Papaver somniferum</name>
    <name type="common">Opium poppy</name>
    <dbReference type="NCBI Taxonomy" id="3469"/>
    <lineage>
        <taxon>Eukaryota</taxon>
        <taxon>Viridiplantae</taxon>
        <taxon>Streptophyta</taxon>
        <taxon>Embryophyta</taxon>
        <taxon>Tracheophyta</taxon>
        <taxon>Spermatophyta</taxon>
        <taxon>Magnoliopsida</taxon>
        <taxon>Ranunculales</taxon>
        <taxon>Papaveraceae</taxon>
        <taxon>Papaveroideae</taxon>
        <taxon>Papaver</taxon>
    </lineage>
</organism>
<dbReference type="EMBL" id="CM010716">
    <property type="protein sequence ID" value="RZC49640.1"/>
    <property type="molecule type" value="Genomic_DNA"/>
</dbReference>
<dbReference type="Proteomes" id="UP000316621">
    <property type="component" value="Chromosome 2"/>
</dbReference>
<keyword evidence="1" id="KW-1133">Transmembrane helix</keyword>
<name>A0A4Y7IPA5_PAPSO</name>
<dbReference type="AlphaFoldDB" id="A0A4Y7IPA5"/>
<proteinExistence type="predicted"/>
<evidence type="ECO:0000313" key="3">
    <source>
        <dbReference type="Proteomes" id="UP000316621"/>
    </source>
</evidence>
<sequence>MGVVLDSPVVPRDPGVGFMSQRPPANPGLASPILVLAGWFFGSMGLISGSHPMSSAGKREGSSRGT</sequence>
<keyword evidence="1" id="KW-0472">Membrane</keyword>
<keyword evidence="3" id="KW-1185">Reference proteome</keyword>
<accession>A0A4Y7IPA5</accession>